<dbReference type="Gene3D" id="2.60.40.10">
    <property type="entry name" value="Immunoglobulins"/>
    <property type="match status" value="4"/>
</dbReference>
<dbReference type="PROSITE" id="PS50853">
    <property type="entry name" value="FN3"/>
    <property type="match status" value="1"/>
</dbReference>
<accession>A0ABP8MGF1</accession>
<name>A0ABP8MGF1_9BACT</name>
<evidence type="ECO:0000313" key="2">
    <source>
        <dbReference type="EMBL" id="GAA4450019.1"/>
    </source>
</evidence>
<sequence>MHAQEISAFAGPQGIWVSSGRTAQPGAQVQRRESGKEWQTIGNFAAPRNSTQFIAAYHSVSMAAAPPETVADEYLNRIWQRFSASHAIDSLSFYREHLQVLAAAGAAYFDADAQKGIRYEYRLSTAGISTNAAGPVSYPEGPDQRAKIRPLMIQPAREGVYIEFEIEQPGDMQSAHIYRSYYLRSNAEHIHPLVTYSRRGDRLYAAFTDYTATPKVPYVYTLVPVDAAGNEGKASEPATLFHVPQSSIQPSVRHLTAVSQEAKRAIHLSWLPPATADVVSVEVYRGDQYSGAYRRIASLSPSDSVYDDFEVEPITTYYYAIALNGSYEQSVNTPRVPGILRATDANLAPPRNVHVQLEGNVTVVSWDTASEPCRGFFVYRGDGYNGPMQKITTLIINSGVYQYRDTLPYNSQPRIYSYALSDENTSYNESPLSERFSVQKDGGQLTIPDDITVLAADEDAVQVMWPDNRNTTGADGYVLFRSELNTDGEAIGKARQIRLKNSYYLDKEIETGKTYAYSVSVVNGDKTGSPSAVHRYTRTPEKPLPVSDIMATEQDGTVAITWNLPIGVSLKKVYLLRGTAGKSPEQIAALGPAEAAYTDKQVKRGERYYYSFVTESENGVMSEATTPMSIRLQE</sequence>
<comment type="caution">
    <text evidence="2">The sequence shown here is derived from an EMBL/GenBank/DDBJ whole genome shotgun (WGS) entry which is preliminary data.</text>
</comment>
<dbReference type="CDD" id="cd00063">
    <property type="entry name" value="FN3"/>
    <property type="match status" value="1"/>
</dbReference>
<gene>
    <name evidence="2" type="ORF">GCM10023092_05240</name>
</gene>
<dbReference type="InterPro" id="IPR003961">
    <property type="entry name" value="FN3_dom"/>
</dbReference>
<protein>
    <recommendedName>
        <fullName evidence="1">Fibronectin type-III domain-containing protein</fullName>
    </recommendedName>
</protein>
<reference evidence="3" key="1">
    <citation type="journal article" date="2019" name="Int. J. Syst. Evol. Microbiol.">
        <title>The Global Catalogue of Microorganisms (GCM) 10K type strain sequencing project: providing services to taxonomists for standard genome sequencing and annotation.</title>
        <authorList>
            <consortium name="The Broad Institute Genomics Platform"/>
            <consortium name="The Broad Institute Genome Sequencing Center for Infectious Disease"/>
            <person name="Wu L."/>
            <person name="Ma J."/>
        </authorList>
    </citation>
    <scope>NUCLEOTIDE SEQUENCE [LARGE SCALE GENOMIC DNA]</scope>
    <source>
        <strain evidence="3">JCM 31921</strain>
    </source>
</reference>
<feature type="domain" description="Fibronectin type-III" evidence="1">
    <location>
        <begin position="447"/>
        <end position="542"/>
    </location>
</feature>
<dbReference type="Proteomes" id="UP001501410">
    <property type="component" value="Unassembled WGS sequence"/>
</dbReference>
<organism evidence="2 3">
    <name type="scientific">Rurimicrobium arvi</name>
    <dbReference type="NCBI Taxonomy" id="2049916"/>
    <lineage>
        <taxon>Bacteria</taxon>
        <taxon>Pseudomonadati</taxon>
        <taxon>Bacteroidota</taxon>
        <taxon>Chitinophagia</taxon>
        <taxon>Chitinophagales</taxon>
        <taxon>Chitinophagaceae</taxon>
        <taxon>Rurimicrobium</taxon>
    </lineage>
</organism>
<keyword evidence="3" id="KW-1185">Reference proteome</keyword>
<evidence type="ECO:0000313" key="3">
    <source>
        <dbReference type="Proteomes" id="UP001501410"/>
    </source>
</evidence>
<dbReference type="SUPFAM" id="SSF49265">
    <property type="entry name" value="Fibronectin type III"/>
    <property type="match status" value="1"/>
</dbReference>
<proteinExistence type="predicted"/>
<dbReference type="InterPro" id="IPR036116">
    <property type="entry name" value="FN3_sf"/>
</dbReference>
<evidence type="ECO:0000259" key="1">
    <source>
        <dbReference type="PROSITE" id="PS50853"/>
    </source>
</evidence>
<dbReference type="InterPro" id="IPR013783">
    <property type="entry name" value="Ig-like_fold"/>
</dbReference>
<dbReference type="EMBL" id="BAABEZ010000002">
    <property type="protein sequence ID" value="GAA4450019.1"/>
    <property type="molecule type" value="Genomic_DNA"/>
</dbReference>